<dbReference type="InterPro" id="IPR005588">
    <property type="entry name" value="MucB_RseB"/>
</dbReference>
<dbReference type="InterPro" id="IPR038484">
    <property type="entry name" value="MucB/RseB_C_sf"/>
</dbReference>
<dbReference type="Pfam" id="PF03888">
    <property type="entry name" value="MucB_RseB"/>
    <property type="match status" value="1"/>
</dbReference>
<dbReference type="RefSeq" id="WP_038087358.1">
    <property type="nucleotide sequence ID" value="NZ_JQSG02000001.1"/>
</dbReference>
<evidence type="ECO:0000256" key="8">
    <source>
        <dbReference type="SAM" id="SignalP"/>
    </source>
</evidence>
<sequence length="328" mass="35957">MRVASIAGLLGGVFLLPPIQAGAATDAAHGLFSQMRHAARTLDYRGIFVYQNGASLSTLKVEHAWHDGKEYERLVSQDGARREVLVDGDLVTYVRPSTKSVVIMHRDSHSSLPGRFASDAHATPYYHLELGATKRIAGQTCRVLVLKPIDRYRYQHRMCVDVGNHLPLESEVIDRQGNPVERLLFTDIKLVTGLKPAAFKPPVLGPQYTLRWVKTRQAGDEAKHDGSRWSFKPSALPPGFVLRAAQTRRFSASGDPVRHFVLGDGVATVSVFIATHEHAVHAASSMERSGALNVLTTSSHGALVTVMGEVPRITVRRIAGALTYSKTR</sequence>
<dbReference type="Pfam" id="PF17188">
    <property type="entry name" value="MucB_RseB_C"/>
    <property type="match status" value="1"/>
</dbReference>
<protein>
    <submittedName>
        <fullName evidence="11">Sigma factor RpoE negative regulatory protein RseB</fullName>
    </submittedName>
</protein>
<evidence type="ECO:0000259" key="10">
    <source>
        <dbReference type="Pfam" id="PF17188"/>
    </source>
</evidence>
<keyword evidence="7" id="KW-0653">Protein transport</keyword>
<dbReference type="Gene3D" id="3.30.200.100">
    <property type="entry name" value="MucB/RseB, C-terminal domain"/>
    <property type="match status" value="1"/>
</dbReference>
<evidence type="ECO:0000256" key="4">
    <source>
        <dbReference type="ARBA" id="ARBA00022448"/>
    </source>
</evidence>
<comment type="similarity">
    <text evidence="2">Belongs to the RseB family.</text>
</comment>
<dbReference type="CDD" id="cd16327">
    <property type="entry name" value="RseB"/>
    <property type="match status" value="1"/>
</dbReference>
<accession>A0A1A6C774</accession>
<evidence type="ECO:0000256" key="1">
    <source>
        <dbReference type="ARBA" id="ARBA00004418"/>
    </source>
</evidence>
<evidence type="ECO:0000256" key="7">
    <source>
        <dbReference type="ARBA" id="ARBA00022927"/>
    </source>
</evidence>
<keyword evidence="12" id="KW-1185">Reference proteome</keyword>
<evidence type="ECO:0000256" key="6">
    <source>
        <dbReference type="ARBA" id="ARBA00022764"/>
    </source>
</evidence>
<dbReference type="EMBL" id="JQSG02000001">
    <property type="protein sequence ID" value="OBS10400.1"/>
    <property type="molecule type" value="Genomic_DNA"/>
</dbReference>
<comment type="subunit">
    <text evidence="3">Monomer.</text>
</comment>
<dbReference type="PANTHER" id="PTHR38782:SF1">
    <property type="entry name" value="SIGMA-E FACTOR REGULATORY PROTEIN RSEB"/>
    <property type="match status" value="1"/>
</dbReference>
<dbReference type="SUPFAM" id="SSF89392">
    <property type="entry name" value="Prokaryotic lipoproteins and lipoprotein localization factors"/>
    <property type="match status" value="1"/>
</dbReference>
<evidence type="ECO:0000256" key="5">
    <source>
        <dbReference type="ARBA" id="ARBA00022729"/>
    </source>
</evidence>
<dbReference type="Gene3D" id="2.50.20.10">
    <property type="entry name" value="Lipoprotein localisation LolA/LolB/LppX"/>
    <property type="match status" value="1"/>
</dbReference>
<proteinExistence type="inferred from homology"/>
<comment type="subcellular location">
    <subcellularLocation>
        <location evidence="1">Periplasm</location>
    </subcellularLocation>
</comment>
<dbReference type="GO" id="GO:0045152">
    <property type="term" value="F:antisigma factor binding"/>
    <property type="evidence" value="ECO:0007669"/>
    <property type="project" value="TreeGrafter"/>
</dbReference>
<organism evidence="11 12">
    <name type="scientific">Acidihalobacter prosperus</name>
    <dbReference type="NCBI Taxonomy" id="160660"/>
    <lineage>
        <taxon>Bacteria</taxon>
        <taxon>Pseudomonadati</taxon>
        <taxon>Pseudomonadota</taxon>
        <taxon>Gammaproteobacteria</taxon>
        <taxon>Chromatiales</taxon>
        <taxon>Ectothiorhodospiraceae</taxon>
        <taxon>Acidihalobacter</taxon>
    </lineage>
</organism>
<gene>
    <name evidence="11" type="ORF">Thpro_020116</name>
</gene>
<dbReference type="InterPro" id="IPR033436">
    <property type="entry name" value="MucB/RseB_C"/>
</dbReference>
<dbReference type="PANTHER" id="PTHR38782">
    <property type="match status" value="1"/>
</dbReference>
<dbReference type="InterPro" id="IPR029046">
    <property type="entry name" value="LolA/LolB/LppX"/>
</dbReference>
<dbReference type="Proteomes" id="UP000029273">
    <property type="component" value="Unassembled WGS sequence"/>
</dbReference>
<keyword evidence="4" id="KW-0813">Transport</keyword>
<feature type="signal peptide" evidence="8">
    <location>
        <begin position="1"/>
        <end position="23"/>
    </location>
</feature>
<evidence type="ECO:0000256" key="3">
    <source>
        <dbReference type="ARBA" id="ARBA00011245"/>
    </source>
</evidence>
<keyword evidence="6" id="KW-0574">Periplasm</keyword>
<reference evidence="11 12" key="1">
    <citation type="journal article" date="2014" name="Genome Announc.">
        <title>Draft Genome Sequence of the Iron-Oxidizing, Acidophilic, and Halotolerant 'Thiobacillus prosperus' Type Strain DSM 5130.</title>
        <authorList>
            <person name="Ossandon F.J."/>
            <person name="Cardenas J.P."/>
            <person name="Corbett M."/>
            <person name="Quatrini R."/>
            <person name="Holmes D.S."/>
            <person name="Watkin E."/>
        </authorList>
    </citation>
    <scope>NUCLEOTIDE SEQUENCE [LARGE SCALE GENOMIC DNA]</scope>
    <source>
        <strain evidence="11 12">DSM 5130</strain>
    </source>
</reference>
<comment type="caution">
    <text evidence="11">The sequence shown here is derived from an EMBL/GenBank/DDBJ whole genome shotgun (WGS) entry which is preliminary data.</text>
</comment>
<dbReference type="GO" id="GO:0030288">
    <property type="term" value="C:outer membrane-bounded periplasmic space"/>
    <property type="evidence" value="ECO:0007669"/>
    <property type="project" value="TreeGrafter"/>
</dbReference>
<feature type="domain" description="MucB/RseB C-terminal" evidence="10">
    <location>
        <begin position="227"/>
        <end position="321"/>
    </location>
</feature>
<evidence type="ECO:0000313" key="12">
    <source>
        <dbReference type="Proteomes" id="UP000029273"/>
    </source>
</evidence>
<keyword evidence="5 8" id="KW-0732">Signal</keyword>
<evidence type="ECO:0000259" key="9">
    <source>
        <dbReference type="Pfam" id="PF03888"/>
    </source>
</evidence>
<dbReference type="InterPro" id="IPR033434">
    <property type="entry name" value="MucB/RseB_N"/>
</dbReference>
<evidence type="ECO:0000313" key="11">
    <source>
        <dbReference type="EMBL" id="OBS10400.1"/>
    </source>
</evidence>
<feature type="chain" id="PRO_5008509334" evidence="8">
    <location>
        <begin position="24"/>
        <end position="328"/>
    </location>
</feature>
<dbReference type="GO" id="GO:0015031">
    <property type="term" value="P:protein transport"/>
    <property type="evidence" value="ECO:0007669"/>
    <property type="project" value="UniProtKB-KW"/>
</dbReference>
<dbReference type="AlphaFoldDB" id="A0A1A6C774"/>
<dbReference type="GO" id="GO:0032885">
    <property type="term" value="P:regulation of polysaccharide biosynthetic process"/>
    <property type="evidence" value="ECO:0007669"/>
    <property type="project" value="TreeGrafter"/>
</dbReference>
<dbReference type="PIRSF" id="PIRSF005427">
    <property type="entry name" value="RseB"/>
    <property type="match status" value="1"/>
</dbReference>
<dbReference type="OrthoDB" id="7067274at2"/>
<name>A0A1A6C774_9GAMM</name>
<feature type="domain" description="MucB/RseB N-terminal" evidence="9">
    <location>
        <begin position="29"/>
        <end position="201"/>
    </location>
</feature>
<evidence type="ECO:0000256" key="2">
    <source>
        <dbReference type="ARBA" id="ARBA00008150"/>
    </source>
</evidence>